<name>K0RWS9_THAOC</name>
<organism evidence="1 2">
    <name type="scientific">Thalassiosira oceanica</name>
    <name type="common">Marine diatom</name>
    <dbReference type="NCBI Taxonomy" id="159749"/>
    <lineage>
        <taxon>Eukaryota</taxon>
        <taxon>Sar</taxon>
        <taxon>Stramenopiles</taxon>
        <taxon>Ochrophyta</taxon>
        <taxon>Bacillariophyta</taxon>
        <taxon>Coscinodiscophyceae</taxon>
        <taxon>Thalassiosirophycidae</taxon>
        <taxon>Thalassiosirales</taxon>
        <taxon>Thalassiosiraceae</taxon>
        <taxon>Thalassiosira</taxon>
    </lineage>
</organism>
<reference evidence="1 2" key="1">
    <citation type="journal article" date="2012" name="Genome Biol.">
        <title>Genome and low-iron response of an oceanic diatom adapted to chronic iron limitation.</title>
        <authorList>
            <person name="Lommer M."/>
            <person name="Specht M."/>
            <person name="Roy A.S."/>
            <person name="Kraemer L."/>
            <person name="Andreson R."/>
            <person name="Gutowska M.A."/>
            <person name="Wolf J."/>
            <person name="Bergner S.V."/>
            <person name="Schilhabel M.B."/>
            <person name="Klostermeier U.C."/>
            <person name="Beiko R.G."/>
            <person name="Rosenstiel P."/>
            <person name="Hippler M."/>
            <person name="Laroche J."/>
        </authorList>
    </citation>
    <scope>NUCLEOTIDE SEQUENCE [LARGE SCALE GENOMIC DNA]</scope>
    <source>
        <strain evidence="1 2">CCMP1005</strain>
    </source>
</reference>
<feature type="non-terminal residue" evidence="1">
    <location>
        <position position="1"/>
    </location>
</feature>
<dbReference type="eggNOG" id="ENOG502T2KB">
    <property type="taxonomic scope" value="Eukaryota"/>
</dbReference>
<evidence type="ECO:0000313" key="1">
    <source>
        <dbReference type="EMBL" id="EJK51177.1"/>
    </source>
</evidence>
<accession>K0RWS9</accession>
<dbReference type="Proteomes" id="UP000266841">
    <property type="component" value="Unassembled WGS sequence"/>
</dbReference>
<protein>
    <submittedName>
        <fullName evidence="1">Uncharacterized protein</fullName>
    </submittedName>
</protein>
<gene>
    <name evidence="1" type="ORF">THAOC_29673</name>
</gene>
<dbReference type="EMBL" id="AGNL01042083">
    <property type="protein sequence ID" value="EJK51177.1"/>
    <property type="molecule type" value="Genomic_DNA"/>
</dbReference>
<keyword evidence="2" id="KW-1185">Reference proteome</keyword>
<dbReference type="AlphaFoldDB" id="K0RWS9"/>
<sequence>RRDPVVLLEVLEDSDTTSVVTLGNHDDRPHLERENLAHLASRDVDLDGVVDLDVGVGESEGTSIVRDSHGDLLGGDVNLLYTAEFPLGLFLIDAVQNEASLGVVEETEDVAGLLELDDVHETGGVVVVSSDLAVDLDTPLHADLLALLSGEGVLQTLTKDNGDGKALALLVRSGGGLRGPNASHLAQVPVRGALSLLRCFFGPRPMIDYCRSGGRVEVEFDSTRTPHLRHRRVHVDLLIQG</sequence>
<comment type="caution">
    <text evidence="1">The sequence shown here is derived from an EMBL/GenBank/DDBJ whole genome shotgun (WGS) entry which is preliminary data.</text>
</comment>
<proteinExistence type="predicted"/>
<evidence type="ECO:0000313" key="2">
    <source>
        <dbReference type="Proteomes" id="UP000266841"/>
    </source>
</evidence>